<dbReference type="GO" id="GO:0016485">
    <property type="term" value="P:protein processing"/>
    <property type="evidence" value="ECO:0007669"/>
    <property type="project" value="TreeGrafter"/>
</dbReference>
<dbReference type="Gene3D" id="1.10.1380.10">
    <property type="entry name" value="Neutral endopeptidase , domain2"/>
    <property type="match status" value="1"/>
</dbReference>
<dbReference type="RefSeq" id="WP_085260579.1">
    <property type="nucleotide sequence ID" value="NZ_AP022564.1"/>
</dbReference>
<keyword evidence="4" id="KW-0479">Metal-binding</keyword>
<evidence type="ECO:0000313" key="10">
    <source>
        <dbReference type="EMBL" id="BBX24479.1"/>
    </source>
</evidence>
<dbReference type="InterPro" id="IPR000718">
    <property type="entry name" value="Peptidase_M13"/>
</dbReference>
<evidence type="ECO:0000259" key="8">
    <source>
        <dbReference type="Pfam" id="PF01431"/>
    </source>
</evidence>
<name>A0AAD1MK01_9MYCO</name>
<dbReference type="InterPro" id="IPR018497">
    <property type="entry name" value="Peptidase_M13_C"/>
</dbReference>
<dbReference type="InterPro" id="IPR008753">
    <property type="entry name" value="Peptidase_M13_N"/>
</dbReference>
<dbReference type="GO" id="GO:0046872">
    <property type="term" value="F:metal ion binding"/>
    <property type="evidence" value="ECO:0007669"/>
    <property type="project" value="UniProtKB-KW"/>
</dbReference>
<dbReference type="GO" id="GO:0005886">
    <property type="term" value="C:plasma membrane"/>
    <property type="evidence" value="ECO:0007669"/>
    <property type="project" value="TreeGrafter"/>
</dbReference>
<evidence type="ECO:0000256" key="2">
    <source>
        <dbReference type="ARBA" id="ARBA00007357"/>
    </source>
</evidence>
<dbReference type="PRINTS" id="PR00786">
    <property type="entry name" value="NEPRILYSIN"/>
</dbReference>
<gene>
    <name evidence="10" type="ORF">MTER_38900</name>
</gene>
<dbReference type="PROSITE" id="PS51885">
    <property type="entry name" value="NEPRILYSIN"/>
    <property type="match status" value="1"/>
</dbReference>
<dbReference type="Pfam" id="PF05649">
    <property type="entry name" value="Peptidase_M13_N"/>
    <property type="match status" value="1"/>
</dbReference>
<dbReference type="AlphaFoldDB" id="A0AAD1MK01"/>
<comment type="similarity">
    <text evidence="2">Belongs to the peptidase M13 family.</text>
</comment>
<accession>A0AAD1MK01</accession>
<keyword evidence="7" id="KW-0482">Metalloprotease</keyword>
<keyword evidence="3" id="KW-0645">Protease</keyword>
<dbReference type="Gene3D" id="3.40.390.10">
    <property type="entry name" value="Collagenase (Catalytic Domain)"/>
    <property type="match status" value="1"/>
</dbReference>
<keyword evidence="11" id="KW-1185">Reference proteome</keyword>
<organism evidence="10 11">
    <name type="scientific">Mycolicibacter terrae</name>
    <dbReference type="NCBI Taxonomy" id="1788"/>
    <lineage>
        <taxon>Bacteria</taxon>
        <taxon>Bacillati</taxon>
        <taxon>Actinomycetota</taxon>
        <taxon>Actinomycetes</taxon>
        <taxon>Mycobacteriales</taxon>
        <taxon>Mycobacteriaceae</taxon>
        <taxon>Mycolicibacter</taxon>
    </lineage>
</organism>
<dbReference type="GO" id="GO:0004222">
    <property type="term" value="F:metalloendopeptidase activity"/>
    <property type="evidence" value="ECO:0007669"/>
    <property type="project" value="InterPro"/>
</dbReference>
<protein>
    <submittedName>
        <fullName evidence="10">Peptidase M13</fullName>
    </submittedName>
</protein>
<dbReference type="CDD" id="cd08662">
    <property type="entry name" value="M13"/>
    <property type="match status" value="1"/>
</dbReference>
<evidence type="ECO:0000313" key="11">
    <source>
        <dbReference type="Proteomes" id="UP000467636"/>
    </source>
</evidence>
<keyword evidence="6" id="KW-0862">Zinc</keyword>
<dbReference type="PANTHER" id="PTHR11733:SF167">
    <property type="entry name" value="FI17812P1-RELATED"/>
    <property type="match status" value="1"/>
</dbReference>
<dbReference type="InterPro" id="IPR042089">
    <property type="entry name" value="Peptidase_M13_dom_2"/>
</dbReference>
<evidence type="ECO:0000259" key="9">
    <source>
        <dbReference type="Pfam" id="PF05649"/>
    </source>
</evidence>
<dbReference type="EMBL" id="AP022564">
    <property type="protein sequence ID" value="BBX24479.1"/>
    <property type="molecule type" value="Genomic_DNA"/>
</dbReference>
<evidence type="ECO:0000256" key="6">
    <source>
        <dbReference type="ARBA" id="ARBA00022833"/>
    </source>
</evidence>
<dbReference type="PANTHER" id="PTHR11733">
    <property type="entry name" value="ZINC METALLOPROTEASE FAMILY M13 NEPRILYSIN-RELATED"/>
    <property type="match status" value="1"/>
</dbReference>
<evidence type="ECO:0000256" key="1">
    <source>
        <dbReference type="ARBA" id="ARBA00001947"/>
    </source>
</evidence>
<evidence type="ECO:0000256" key="3">
    <source>
        <dbReference type="ARBA" id="ARBA00022670"/>
    </source>
</evidence>
<comment type="cofactor">
    <cofactor evidence="1">
        <name>Zn(2+)</name>
        <dbReference type="ChEBI" id="CHEBI:29105"/>
    </cofactor>
</comment>
<evidence type="ECO:0000256" key="5">
    <source>
        <dbReference type="ARBA" id="ARBA00022801"/>
    </source>
</evidence>
<dbReference type="Pfam" id="PF01431">
    <property type="entry name" value="Peptidase_M13"/>
    <property type="match status" value="1"/>
</dbReference>
<feature type="domain" description="Peptidase M13 C-terminal" evidence="8">
    <location>
        <begin position="453"/>
        <end position="657"/>
    </location>
</feature>
<keyword evidence="5" id="KW-0378">Hydrolase</keyword>
<evidence type="ECO:0000256" key="4">
    <source>
        <dbReference type="ARBA" id="ARBA00022723"/>
    </source>
</evidence>
<feature type="domain" description="Peptidase M13 N-terminal" evidence="9">
    <location>
        <begin position="21"/>
        <end position="401"/>
    </location>
</feature>
<evidence type="ECO:0000256" key="7">
    <source>
        <dbReference type="ARBA" id="ARBA00023049"/>
    </source>
</evidence>
<dbReference type="Proteomes" id="UP000467636">
    <property type="component" value="Chromosome"/>
</dbReference>
<dbReference type="SUPFAM" id="SSF55486">
    <property type="entry name" value="Metalloproteases ('zincins'), catalytic domain"/>
    <property type="match status" value="1"/>
</dbReference>
<sequence length="661" mass="73217">MTSPATRSGLDLSHLDRAIRPQDDLFGHVNGRWLDSYDMPPDRATDGAFRALFDRAEIQVRELLTEAAGSDAPAGTDERRIGDLYASFLDEQTVQARGVQPLLAELAAIDTAADRNALAVVLGACQRTGVGGGVGLYVDTDSKDSTRYLLHLTQSGLGLPDESYYRDEQHAEILTAYPHHIARMFALVYGGDPSGYEAVAARIVALETALASAHWDVVKRRDAELSYNLRTFAGLPKEAPGFDWAGWVGALGVSGDVATELVVRQPDYLTAFAALWESIELSDWQDWARWRLIHGRAGILTDALVAEDFEFYGRRLSGTEQIRDRWKRGVSLVESMMGDAVGKLYVARHFPPDAKVRIDALVANLREAYRTSITGLDWMTPETRERALAKLDKFTAKVGYPATWRDYSALVTDRADLYGNFLRGYAVNYDRELAKLGQEVDRDEWFMTPQTVNAYYNPGMNEIVFPAAILQPPFFDPDADDAANYGGIGAVIGHEIGHGFDDQGAKYDGDGNLIDWWTDADRSEFGTRTEALIAQYEAYVPRALDPGRHVNGAFTVGENIGDLGGLSIALLAYQLSLNGAEAPVIDGLTGVQRVFYGWAQVWRTKSRDAEAIRRLAVDPHSPPEFRCNGVIRNIDAFYEAFGVTRDDALYLEPAQRVRIWN</sequence>
<reference evidence="10 11" key="1">
    <citation type="journal article" date="2019" name="Emerg. Microbes Infect.">
        <title>Comprehensive subspecies identification of 175 nontuberculous mycobacteria species based on 7547 genomic profiles.</title>
        <authorList>
            <person name="Matsumoto Y."/>
            <person name="Kinjo T."/>
            <person name="Motooka D."/>
            <person name="Nabeya D."/>
            <person name="Jung N."/>
            <person name="Uechi K."/>
            <person name="Horii T."/>
            <person name="Iida T."/>
            <person name="Fujita J."/>
            <person name="Nakamura S."/>
        </authorList>
    </citation>
    <scope>NUCLEOTIDE SEQUENCE [LARGE SCALE GENOMIC DNA]</scope>
    <source>
        <strain evidence="10 11">JCM 12143</strain>
    </source>
</reference>
<proteinExistence type="inferred from homology"/>
<dbReference type="InterPro" id="IPR024079">
    <property type="entry name" value="MetalloPept_cat_dom_sf"/>
</dbReference>